<dbReference type="EMBL" id="VMBG01000002">
    <property type="protein sequence ID" value="TSJ76902.1"/>
    <property type="molecule type" value="Genomic_DNA"/>
</dbReference>
<feature type="chain" id="PRO_5021843756" description="Transporter" evidence="2">
    <location>
        <begin position="21"/>
        <end position="336"/>
    </location>
</feature>
<dbReference type="SUPFAM" id="SSF56935">
    <property type="entry name" value="Porins"/>
    <property type="match status" value="1"/>
</dbReference>
<name>A0A556QJW0_9BACT</name>
<dbReference type="AlphaFoldDB" id="A0A556QJW0"/>
<reference evidence="3 4" key="1">
    <citation type="submission" date="2019-07" db="EMBL/GenBank/DDBJ databases">
        <title>Description of 53C-WASEF.</title>
        <authorList>
            <person name="Pitt A."/>
            <person name="Hahn M.W."/>
        </authorList>
    </citation>
    <scope>NUCLEOTIDE SEQUENCE [LARGE SCALE GENOMIC DNA]</scope>
    <source>
        <strain evidence="3 4">53C-WASEF</strain>
    </source>
</reference>
<comment type="caution">
    <text evidence="3">The sequence shown here is derived from an EMBL/GenBank/DDBJ whole genome shotgun (WGS) entry which is preliminary data.</text>
</comment>
<dbReference type="OrthoDB" id="19849at2"/>
<evidence type="ECO:0000256" key="2">
    <source>
        <dbReference type="SAM" id="SignalP"/>
    </source>
</evidence>
<feature type="region of interest" description="Disordered" evidence="1">
    <location>
        <begin position="31"/>
        <end position="60"/>
    </location>
</feature>
<dbReference type="RefSeq" id="WP_144230723.1">
    <property type="nucleotide sequence ID" value="NZ_VMBG01000002.1"/>
</dbReference>
<sequence>MKRFILAALVGTAATSGLLAQSANDVIIDRAQQPTTPPTPASPASKAGTDEKGDLDGGTQRMAETRKLPFKLSLAYDLQVFYTDNVFLQPNNEVETVVIANTLVARAEGNSIAVGQGLLLPSLSLVYQRYNHDLFGGDQARQNLDFDAYSIPFQLRYRCGNNWEFGFGITGTAVYSLEGPPDYNLTYKSISTALTARKLVSLGRDHILSFGAGVTYFITDAEAPAGPLGFNADRNDKIDYTVDAGYYYLKDRWVVGPYARLTYSDYLHFQEGAFTDVSRSDLTGSIGVSVSYSITPWASARIYSSYDWRTPQGDEIVDYSYKSANLGAGATLSMSF</sequence>
<dbReference type="Proteomes" id="UP000315648">
    <property type="component" value="Unassembled WGS sequence"/>
</dbReference>
<evidence type="ECO:0000313" key="4">
    <source>
        <dbReference type="Proteomes" id="UP000315648"/>
    </source>
</evidence>
<evidence type="ECO:0000256" key="1">
    <source>
        <dbReference type="SAM" id="MobiDB-lite"/>
    </source>
</evidence>
<organism evidence="3 4">
    <name type="scientific">Rariglobus hedericola</name>
    <dbReference type="NCBI Taxonomy" id="2597822"/>
    <lineage>
        <taxon>Bacteria</taxon>
        <taxon>Pseudomonadati</taxon>
        <taxon>Verrucomicrobiota</taxon>
        <taxon>Opitutia</taxon>
        <taxon>Opitutales</taxon>
        <taxon>Opitutaceae</taxon>
        <taxon>Rariglobus</taxon>
    </lineage>
</organism>
<keyword evidence="4" id="KW-1185">Reference proteome</keyword>
<proteinExistence type="predicted"/>
<protein>
    <recommendedName>
        <fullName evidence="5">Transporter</fullName>
    </recommendedName>
</protein>
<evidence type="ECO:0000313" key="3">
    <source>
        <dbReference type="EMBL" id="TSJ76902.1"/>
    </source>
</evidence>
<gene>
    <name evidence="3" type="ORF">FPL22_12350</name>
</gene>
<evidence type="ECO:0008006" key="5">
    <source>
        <dbReference type="Google" id="ProtNLM"/>
    </source>
</evidence>
<feature type="signal peptide" evidence="2">
    <location>
        <begin position="1"/>
        <end position="20"/>
    </location>
</feature>
<accession>A0A556QJW0</accession>
<keyword evidence="2" id="KW-0732">Signal</keyword>